<sequence>MVSEQRRPATRTDHQRFCVTEGWTERKRATGKRGTHHVNYEFALPDGRILYTRISHPVDRTDYGPSIWSHILRDQLAVTAGEFWACVEDKILPDRQGPNAPAETIPAGVVRALVAEAHIPEAEVRAMTKVEAVQRLAEFYTTGR</sequence>
<gene>
    <name evidence="1" type="ORF">EV652_108213</name>
</gene>
<dbReference type="Proteomes" id="UP000294508">
    <property type="component" value="Unassembled WGS sequence"/>
</dbReference>
<dbReference type="AlphaFoldDB" id="A0A4R2HEG8"/>
<proteinExistence type="predicted"/>
<name>A0A4R2HEG8_9ACTN</name>
<reference evidence="1 2" key="1">
    <citation type="journal article" date="2015" name="Stand. Genomic Sci.">
        <title>Genomic Encyclopedia of Bacterial and Archaeal Type Strains, Phase III: the genomes of soil and plant-associated and newly described type strains.</title>
        <authorList>
            <person name="Whitman W.B."/>
            <person name="Woyke T."/>
            <person name="Klenk H.P."/>
            <person name="Zhou Y."/>
            <person name="Lilburn T.G."/>
            <person name="Beck B.J."/>
            <person name="De Vos P."/>
            <person name="Vandamme P."/>
            <person name="Eisen J.A."/>
            <person name="Garrity G."/>
            <person name="Hugenholtz P."/>
            <person name="Kyrpides N.C."/>
        </authorList>
    </citation>
    <scope>NUCLEOTIDE SEQUENCE [LARGE SCALE GENOMIC DNA]</scope>
    <source>
        <strain evidence="1 2">VKM Ac-2572</strain>
    </source>
</reference>
<evidence type="ECO:0000313" key="1">
    <source>
        <dbReference type="EMBL" id="TCO24680.1"/>
    </source>
</evidence>
<evidence type="ECO:0008006" key="3">
    <source>
        <dbReference type="Google" id="ProtNLM"/>
    </source>
</evidence>
<comment type="caution">
    <text evidence="1">The sequence shown here is derived from an EMBL/GenBank/DDBJ whole genome shotgun (WGS) entry which is preliminary data.</text>
</comment>
<accession>A0A4R2HEG8</accession>
<organism evidence="1 2">
    <name type="scientific">Kribbella steppae</name>
    <dbReference type="NCBI Taxonomy" id="2512223"/>
    <lineage>
        <taxon>Bacteria</taxon>
        <taxon>Bacillati</taxon>
        <taxon>Actinomycetota</taxon>
        <taxon>Actinomycetes</taxon>
        <taxon>Propionibacteriales</taxon>
        <taxon>Kribbellaceae</taxon>
        <taxon>Kribbella</taxon>
    </lineage>
</organism>
<keyword evidence="2" id="KW-1185">Reference proteome</keyword>
<dbReference type="EMBL" id="SLWN01000008">
    <property type="protein sequence ID" value="TCO24680.1"/>
    <property type="molecule type" value="Genomic_DNA"/>
</dbReference>
<protein>
    <recommendedName>
        <fullName evidence="3">Cytotoxic translational repressor of toxin-antitoxin stability system</fullName>
    </recommendedName>
</protein>
<evidence type="ECO:0000313" key="2">
    <source>
        <dbReference type="Proteomes" id="UP000294508"/>
    </source>
</evidence>